<accession>A0ABR2CWV8</accession>
<evidence type="ECO:0000313" key="1">
    <source>
        <dbReference type="EMBL" id="KAK8524841.1"/>
    </source>
</evidence>
<reference evidence="1 2" key="1">
    <citation type="journal article" date="2024" name="G3 (Bethesda)">
        <title>Genome assembly of Hibiscus sabdariffa L. provides insights into metabolisms of medicinal natural products.</title>
        <authorList>
            <person name="Kim T."/>
        </authorList>
    </citation>
    <scope>NUCLEOTIDE SEQUENCE [LARGE SCALE GENOMIC DNA]</scope>
    <source>
        <strain evidence="1">TK-2024</strain>
        <tissue evidence="1">Old leaves</tissue>
    </source>
</reference>
<gene>
    <name evidence="1" type="ORF">V6N12_029695</name>
</gene>
<dbReference type="EMBL" id="JBBPBM010000041">
    <property type="protein sequence ID" value="KAK8524841.1"/>
    <property type="molecule type" value="Genomic_DNA"/>
</dbReference>
<protein>
    <submittedName>
        <fullName evidence="1">Uncharacterized protein</fullName>
    </submittedName>
</protein>
<keyword evidence="2" id="KW-1185">Reference proteome</keyword>
<sequence length="111" mass="11762">MMAAGDGGWTGQRRCLFKVGGWNLGKARGEILNRGNIGKVSAAPPASPEAPRSVSLPVARPAQRLECEFRVAWRLGAPFTTKAEIPMSSSLTFPPITALSDLPFKANPLGS</sequence>
<organism evidence="1 2">
    <name type="scientific">Hibiscus sabdariffa</name>
    <name type="common">roselle</name>
    <dbReference type="NCBI Taxonomy" id="183260"/>
    <lineage>
        <taxon>Eukaryota</taxon>
        <taxon>Viridiplantae</taxon>
        <taxon>Streptophyta</taxon>
        <taxon>Embryophyta</taxon>
        <taxon>Tracheophyta</taxon>
        <taxon>Spermatophyta</taxon>
        <taxon>Magnoliopsida</taxon>
        <taxon>eudicotyledons</taxon>
        <taxon>Gunneridae</taxon>
        <taxon>Pentapetalae</taxon>
        <taxon>rosids</taxon>
        <taxon>malvids</taxon>
        <taxon>Malvales</taxon>
        <taxon>Malvaceae</taxon>
        <taxon>Malvoideae</taxon>
        <taxon>Hibiscus</taxon>
    </lineage>
</organism>
<comment type="caution">
    <text evidence="1">The sequence shown here is derived from an EMBL/GenBank/DDBJ whole genome shotgun (WGS) entry which is preliminary data.</text>
</comment>
<dbReference type="Proteomes" id="UP001472677">
    <property type="component" value="Unassembled WGS sequence"/>
</dbReference>
<name>A0ABR2CWV8_9ROSI</name>
<evidence type="ECO:0000313" key="2">
    <source>
        <dbReference type="Proteomes" id="UP001472677"/>
    </source>
</evidence>
<proteinExistence type="predicted"/>